<keyword evidence="3" id="KW-1185">Reference proteome</keyword>
<feature type="transmembrane region" description="Helical" evidence="1">
    <location>
        <begin position="332"/>
        <end position="352"/>
    </location>
</feature>
<dbReference type="Pfam" id="PF00873">
    <property type="entry name" value="ACR_tran"/>
    <property type="match status" value="1"/>
</dbReference>
<feature type="transmembrane region" description="Helical" evidence="1">
    <location>
        <begin position="999"/>
        <end position="1023"/>
    </location>
</feature>
<dbReference type="GO" id="GO:0005886">
    <property type="term" value="C:plasma membrane"/>
    <property type="evidence" value="ECO:0007669"/>
    <property type="project" value="TreeGrafter"/>
</dbReference>
<sequence>MRKIIHFFVFRPLVANLIFVFLFLAGIISVLSMKREAFPRVNFRQVRVLTVYPGASPVDVEKKITIPIEEKLREVEGLDSVRSISRNSESDISIKIDLEHDNPDQVVNDLRRAVDRVTNLPTQVKDRPIVTEQKSSNFPVFEVAISGASDTKELQDTGRFIEDELRKVSGVSRVDTFGKRKEEWRIRVDPKLKARYTLGFNDVFNAISKRNISVPAGSFLRPITEDIRVTGEISEIDDLKNIPIRSNETGNAILLSQIATMQATYERPRVIAISNGAEAYVLQIIKKDSADIIDTVNAVQTRIAELKKQLPPSIEFSELNNEGLRATKRLDVVVSNSLQGLALVILVLILFFSLRDSILTSLSLPLTLLATTIAFPVFDVSFNLISMLGIIISLGMLVDNSIIISENIYKYRGEGWNDKDAAVHGASELVVPIIGSYLTTIAAFLPMAFMTGIMGKFIWQIPFMVIVSLTLSLFESFFLLPVRFSQFAGVKKVGRDTSVRGKVREKLEAGFNGMRDRFTNFITKVVERPFITLFSIFLIFVASIGLLGIMNFNLFPKEGVDYILVKAEFPPDYSAQETANQLRYFETILKRIPKEEVQSVILKIGIQQTDPTDPLTRIGEQLGMAQIILVPETERKRTAQTIFGELESELKMLPKATSVMVDLVVNGPPIGAAVTVAIEGRDYKTIKVISEEMQAFLRKEPGVINITDDYKRGRDEIQIRVKDQASAITGVDTETAAYYVRTAMEGIEASNLRKGKDEIKIVIQNSDEYRDGVEDLDAIQISNKFGLLTPITAVTTRSLVQGIEALYHNDYEKAITVLADVDDKVTSSNIVNEKIINEFGSIGKKYPGYKIKFRGEQEETAKSMASLAKAGFLAMFGIFAILAIIFNSLKKPILIISSIPLGLVGVVFGFLISGKALSFLAMIGIIGLAGVIVNASIVLVDTIEDFQNKNSGIYGSLIQASRERFRPILVTTMTTMAGMIPTAYAIGGSDPLLIPMTLSLAWGLGFGTFGSLIFIPASFSAYYKLSGRK</sequence>
<dbReference type="RefSeq" id="WP_135625231.1">
    <property type="nucleotide sequence ID" value="NZ_RQGD01000046.1"/>
</dbReference>
<name>A0A4R9JXQ3_9LEPT</name>
<dbReference type="PRINTS" id="PR00702">
    <property type="entry name" value="ACRIFLAVINRP"/>
</dbReference>
<feature type="transmembrane region" description="Helical" evidence="1">
    <location>
        <begin position="530"/>
        <end position="550"/>
    </location>
</feature>
<dbReference type="Gene3D" id="3.30.2090.10">
    <property type="entry name" value="Multidrug efflux transporter AcrB TolC docking domain, DN and DC subdomains"/>
    <property type="match status" value="2"/>
</dbReference>
<evidence type="ECO:0000313" key="2">
    <source>
        <dbReference type="EMBL" id="TGL56378.1"/>
    </source>
</evidence>
<dbReference type="PANTHER" id="PTHR32063:SF33">
    <property type="entry name" value="RND SUPERFAMILY EFFLUX PUMP PERMEASE COMPONENT"/>
    <property type="match status" value="1"/>
</dbReference>
<feature type="transmembrane region" description="Helical" evidence="1">
    <location>
        <begin position="893"/>
        <end position="913"/>
    </location>
</feature>
<evidence type="ECO:0000256" key="1">
    <source>
        <dbReference type="SAM" id="Phobius"/>
    </source>
</evidence>
<dbReference type="Gene3D" id="1.20.1640.10">
    <property type="entry name" value="Multidrug efflux transporter AcrB transmembrane domain"/>
    <property type="match status" value="2"/>
</dbReference>
<feature type="transmembrane region" description="Helical" evidence="1">
    <location>
        <begin position="359"/>
        <end position="378"/>
    </location>
</feature>
<protein>
    <submittedName>
        <fullName evidence="2">Efflux RND transporter permease subunit</fullName>
    </submittedName>
</protein>
<feature type="transmembrane region" description="Helical" evidence="1">
    <location>
        <begin position="12"/>
        <end position="33"/>
    </location>
</feature>
<dbReference type="Gene3D" id="3.30.70.1440">
    <property type="entry name" value="Multidrug efflux transporter AcrB pore domain"/>
    <property type="match status" value="1"/>
</dbReference>
<dbReference type="Proteomes" id="UP000297693">
    <property type="component" value="Unassembled WGS sequence"/>
</dbReference>
<evidence type="ECO:0000313" key="3">
    <source>
        <dbReference type="Proteomes" id="UP000297693"/>
    </source>
</evidence>
<dbReference type="PANTHER" id="PTHR32063">
    <property type="match status" value="1"/>
</dbReference>
<feature type="transmembrane region" description="Helical" evidence="1">
    <location>
        <begin position="867"/>
        <end position="886"/>
    </location>
</feature>
<dbReference type="OrthoDB" id="5287122at2"/>
<accession>A0A4R9JXQ3</accession>
<comment type="caution">
    <text evidence="2">The sequence shown here is derived from an EMBL/GenBank/DDBJ whole genome shotgun (WGS) entry which is preliminary data.</text>
</comment>
<dbReference type="AlphaFoldDB" id="A0A4R9JXQ3"/>
<dbReference type="InterPro" id="IPR001036">
    <property type="entry name" value="Acrflvin-R"/>
</dbReference>
<keyword evidence="1" id="KW-1133">Transmembrane helix</keyword>
<feature type="transmembrane region" description="Helical" evidence="1">
    <location>
        <begin position="919"/>
        <end position="940"/>
    </location>
</feature>
<reference evidence="2" key="1">
    <citation type="journal article" date="2019" name="PLoS Negl. Trop. Dis.">
        <title>Revisiting the worldwide diversity of Leptospira species in the environment.</title>
        <authorList>
            <person name="Vincent A.T."/>
            <person name="Schiettekatte O."/>
            <person name="Bourhy P."/>
            <person name="Veyrier F.J."/>
            <person name="Picardeau M."/>
        </authorList>
    </citation>
    <scope>NUCLEOTIDE SEQUENCE [LARGE SCALE GENOMIC DNA]</scope>
    <source>
        <strain evidence="2">201702476</strain>
    </source>
</reference>
<gene>
    <name evidence="2" type="ORF">EHQ58_17275</name>
</gene>
<dbReference type="SUPFAM" id="SSF82714">
    <property type="entry name" value="Multidrug efflux transporter AcrB TolC docking domain, DN and DC subdomains"/>
    <property type="match status" value="2"/>
</dbReference>
<feature type="transmembrane region" description="Helical" evidence="1">
    <location>
        <begin position="384"/>
        <end position="409"/>
    </location>
</feature>
<feature type="transmembrane region" description="Helical" evidence="1">
    <location>
        <begin position="429"/>
        <end position="451"/>
    </location>
</feature>
<dbReference type="InterPro" id="IPR027463">
    <property type="entry name" value="AcrB_DN_DC_subdom"/>
</dbReference>
<dbReference type="EMBL" id="RQGD01000046">
    <property type="protein sequence ID" value="TGL56378.1"/>
    <property type="molecule type" value="Genomic_DNA"/>
</dbReference>
<dbReference type="Gene3D" id="3.30.70.1430">
    <property type="entry name" value="Multidrug efflux transporter AcrB pore domain"/>
    <property type="match status" value="2"/>
</dbReference>
<dbReference type="SUPFAM" id="SSF82693">
    <property type="entry name" value="Multidrug efflux transporter AcrB pore domain, PN1, PN2, PC1 and PC2 subdomains"/>
    <property type="match status" value="3"/>
</dbReference>
<keyword evidence="1" id="KW-0472">Membrane</keyword>
<organism evidence="2 3">
    <name type="scientific">Leptospira ognonensis</name>
    <dbReference type="NCBI Taxonomy" id="2484945"/>
    <lineage>
        <taxon>Bacteria</taxon>
        <taxon>Pseudomonadati</taxon>
        <taxon>Spirochaetota</taxon>
        <taxon>Spirochaetia</taxon>
        <taxon>Leptospirales</taxon>
        <taxon>Leptospiraceae</taxon>
        <taxon>Leptospira</taxon>
    </lineage>
</organism>
<feature type="transmembrane region" description="Helical" evidence="1">
    <location>
        <begin position="968"/>
        <end position="987"/>
    </location>
</feature>
<proteinExistence type="predicted"/>
<dbReference type="GO" id="GO:0042910">
    <property type="term" value="F:xenobiotic transmembrane transporter activity"/>
    <property type="evidence" value="ECO:0007669"/>
    <property type="project" value="TreeGrafter"/>
</dbReference>
<feature type="transmembrane region" description="Helical" evidence="1">
    <location>
        <begin position="457"/>
        <end position="482"/>
    </location>
</feature>
<dbReference type="SUPFAM" id="SSF82866">
    <property type="entry name" value="Multidrug efflux transporter AcrB transmembrane domain"/>
    <property type="match status" value="2"/>
</dbReference>
<keyword evidence="1" id="KW-0812">Transmembrane</keyword>
<dbReference type="Gene3D" id="3.30.70.1320">
    <property type="entry name" value="Multidrug efflux transporter AcrB pore domain like"/>
    <property type="match status" value="1"/>
</dbReference>